<sequence length="74" mass="8285">MAVLVPYFLFTVAYWAAGGHNEYGGSYIYPVLNWDNLPLTIPFVMGILTAGVIFFSHSCLDVSLAERRGDQLRE</sequence>
<proteinExistence type="predicted"/>
<accession>E9HFD7</accession>
<gene>
    <name evidence="2" type="ORF">DAPPUDRAFT_300907</name>
</gene>
<keyword evidence="1" id="KW-0812">Transmembrane</keyword>
<organism evidence="2 3">
    <name type="scientific">Daphnia pulex</name>
    <name type="common">Water flea</name>
    <dbReference type="NCBI Taxonomy" id="6669"/>
    <lineage>
        <taxon>Eukaryota</taxon>
        <taxon>Metazoa</taxon>
        <taxon>Ecdysozoa</taxon>
        <taxon>Arthropoda</taxon>
        <taxon>Crustacea</taxon>
        <taxon>Branchiopoda</taxon>
        <taxon>Diplostraca</taxon>
        <taxon>Cladocera</taxon>
        <taxon>Anomopoda</taxon>
        <taxon>Daphniidae</taxon>
        <taxon>Daphnia</taxon>
    </lineage>
</organism>
<dbReference type="Proteomes" id="UP000000305">
    <property type="component" value="Unassembled WGS sequence"/>
</dbReference>
<dbReference type="EMBL" id="GL732635">
    <property type="protein sequence ID" value="EFX69513.1"/>
    <property type="molecule type" value="Genomic_DNA"/>
</dbReference>
<reference evidence="2 3" key="1">
    <citation type="journal article" date="2011" name="Science">
        <title>The ecoresponsive genome of Daphnia pulex.</title>
        <authorList>
            <person name="Colbourne J.K."/>
            <person name="Pfrender M.E."/>
            <person name="Gilbert D."/>
            <person name="Thomas W.K."/>
            <person name="Tucker A."/>
            <person name="Oakley T.H."/>
            <person name="Tokishita S."/>
            <person name="Aerts A."/>
            <person name="Arnold G.J."/>
            <person name="Basu M.K."/>
            <person name="Bauer D.J."/>
            <person name="Caceres C.E."/>
            <person name="Carmel L."/>
            <person name="Casola C."/>
            <person name="Choi J.H."/>
            <person name="Detter J.C."/>
            <person name="Dong Q."/>
            <person name="Dusheyko S."/>
            <person name="Eads B.D."/>
            <person name="Frohlich T."/>
            <person name="Geiler-Samerotte K.A."/>
            <person name="Gerlach D."/>
            <person name="Hatcher P."/>
            <person name="Jogdeo S."/>
            <person name="Krijgsveld J."/>
            <person name="Kriventseva E.V."/>
            <person name="Kultz D."/>
            <person name="Laforsch C."/>
            <person name="Lindquist E."/>
            <person name="Lopez J."/>
            <person name="Manak J.R."/>
            <person name="Muller J."/>
            <person name="Pangilinan J."/>
            <person name="Patwardhan R.P."/>
            <person name="Pitluck S."/>
            <person name="Pritham E.J."/>
            <person name="Rechtsteiner A."/>
            <person name="Rho M."/>
            <person name="Rogozin I.B."/>
            <person name="Sakarya O."/>
            <person name="Salamov A."/>
            <person name="Schaack S."/>
            <person name="Shapiro H."/>
            <person name="Shiga Y."/>
            <person name="Skalitzky C."/>
            <person name="Smith Z."/>
            <person name="Souvorov A."/>
            <person name="Sung W."/>
            <person name="Tang Z."/>
            <person name="Tsuchiya D."/>
            <person name="Tu H."/>
            <person name="Vos H."/>
            <person name="Wang M."/>
            <person name="Wolf Y.I."/>
            <person name="Yamagata H."/>
            <person name="Yamada T."/>
            <person name="Ye Y."/>
            <person name="Shaw J.R."/>
            <person name="Andrews J."/>
            <person name="Crease T.J."/>
            <person name="Tang H."/>
            <person name="Lucas S.M."/>
            <person name="Robertson H.M."/>
            <person name="Bork P."/>
            <person name="Koonin E.V."/>
            <person name="Zdobnov E.M."/>
            <person name="Grigoriev I.V."/>
            <person name="Lynch M."/>
            <person name="Boore J.L."/>
        </authorList>
    </citation>
    <scope>NUCLEOTIDE SEQUENCE [LARGE SCALE GENOMIC DNA]</scope>
</reference>
<keyword evidence="1" id="KW-1133">Transmembrane helix</keyword>
<keyword evidence="1" id="KW-0472">Membrane</keyword>
<protein>
    <submittedName>
        <fullName evidence="2">Uncharacterized protein</fullName>
    </submittedName>
</protein>
<evidence type="ECO:0000256" key="1">
    <source>
        <dbReference type="SAM" id="Phobius"/>
    </source>
</evidence>
<evidence type="ECO:0000313" key="2">
    <source>
        <dbReference type="EMBL" id="EFX69513.1"/>
    </source>
</evidence>
<dbReference type="PhylomeDB" id="E9HFD7"/>
<dbReference type="OrthoDB" id="6342053at2759"/>
<dbReference type="KEGG" id="dpx:DAPPUDRAFT_300907"/>
<evidence type="ECO:0000313" key="3">
    <source>
        <dbReference type="Proteomes" id="UP000000305"/>
    </source>
</evidence>
<dbReference type="AlphaFoldDB" id="E9HFD7"/>
<dbReference type="Pfam" id="PF21534">
    <property type="entry name" value="Rost"/>
    <property type="match status" value="1"/>
</dbReference>
<name>E9HFD7_DAPPU</name>
<feature type="transmembrane region" description="Helical" evidence="1">
    <location>
        <begin position="42"/>
        <end position="64"/>
    </location>
</feature>
<dbReference type="HOGENOM" id="CLU_2690307_0_0_1"/>
<dbReference type="InterPro" id="IPR049352">
    <property type="entry name" value="Rost"/>
</dbReference>
<dbReference type="InParanoid" id="E9HFD7"/>
<keyword evidence="3" id="KW-1185">Reference proteome</keyword>